<sequence length="115" mass="11932">MNVTVSIVVVAAELLVSALSAFISIAALGFAGEATRSKDLTAFGWILGALYIIVALTPLVATAWVAYRRFVSDKAFPVLEIVSSPYLVPVVLLVGAAIFCVGLLALQNGAGLAPR</sequence>
<evidence type="ECO:0000256" key="1">
    <source>
        <dbReference type="SAM" id="Phobius"/>
    </source>
</evidence>
<reference evidence="3" key="1">
    <citation type="submission" date="2016-08" db="EMBL/GenBank/DDBJ databases">
        <authorList>
            <person name="Varghese N."/>
            <person name="Submissions Spin"/>
        </authorList>
    </citation>
    <scope>NUCLEOTIDE SEQUENCE [LARGE SCALE GENOMIC DNA]</scope>
    <source>
        <strain evidence="3">ERR11</strain>
    </source>
</reference>
<evidence type="ECO:0000313" key="2">
    <source>
        <dbReference type="EMBL" id="SCB18540.1"/>
    </source>
</evidence>
<dbReference type="AlphaFoldDB" id="A0A1C3USQ9"/>
<gene>
    <name evidence="2" type="ORF">GA0061098_1002383</name>
</gene>
<feature type="transmembrane region" description="Helical" evidence="1">
    <location>
        <begin position="86"/>
        <end position="106"/>
    </location>
</feature>
<keyword evidence="1" id="KW-0472">Membrane</keyword>
<keyword evidence="1" id="KW-1133">Transmembrane helix</keyword>
<proteinExistence type="predicted"/>
<evidence type="ECO:0000313" key="3">
    <source>
        <dbReference type="Proteomes" id="UP000199184"/>
    </source>
</evidence>
<keyword evidence="3" id="KW-1185">Reference proteome</keyword>
<organism evidence="2 3">
    <name type="scientific">Bradyrhizobium shewense</name>
    <dbReference type="NCBI Taxonomy" id="1761772"/>
    <lineage>
        <taxon>Bacteria</taxon>
        <taxon>Pseudomonadati</taxon>
        <taxon>Pseudomonadota</taxon>
        <taxon>Alphaproteobacteria</taxon>
        <taxon>Hyphomicrobiales</taxon>
        <taxon>Nitrobacteraceae</taxon>
        <taxon>Bradyrhizobium</taxon>
    </lineage>
</organism>
<keyword evidence="1" id="KW-0812">Transmembrane</keyword>
<feature type="transmembrane region" description="Helical" evidence="1">
    <location>
        <begin position="42"/>
        <end position="66"/>
    </location>
</feature>
<protein>
    <submittedName>
        <fullName evidence="2">Uncharacterized protein</fullName>
    </submittedName>
</protein>
<dbReference type="Proteomes" id="UP000199184">
    <property type="component" value="Unassembled WGS sequence"/>
</dbReference>
<accession>A0A1C3USQ9</accession>
<dbReference type="EMBL" id="FMAI01000002">
    <property type="protein sequence ID" value="SCB18540.1"/>
    <property type="molecule type" value="Genomic_DNA"/>
</dbReference>
<feature type="transmembrane region" description="Helical" evidence="1">
    <location>
        <begin position="6"/>
        <end position="30"/>
    </location>
</feature>
<name>A0A1C3USQ9_9BRAD</name>